<organism evidence="1 2">
    <name type="scientific">Agrobacterium deltaense NCPPB 1641</name>
    <dbReference type="NCBI Taxonomy" id="1183425"/>
    <lineage>
        <taxon>Bacteria</taxon>
        <taxon>Pseudomonadati</taxon>
        <taxon>Pseudomonadota</taxon>
        <taxon>Alphaproteobacteria</taxon>
        <taxon>Hyphomicrobiales</taxon>
        <taxon>Rhizobiaceae</taxon>
        <taxon>Rhizobium/Agrobacterium group</taxon>
        <taxon>Agrobacterium</taxon>
    </lineage>
</organism>
<dbReference type="EMBL" id="FCNP01000014">
    <property type="protein sequence ID" value="CVI55594.1"/>
    <property type="molecule type" value="Genomic_DNA"/>
</dbReference>
<proteinExistence type="predicted"/>
<protein>
    <submittedName>
        <fullName evidence="1">Uncharacterized protein</fullName>
    </submittedName>
</protein>
<dbReference type="AlphaFoldDB" id="A0A1S7TLX1"/>
<dbReference type="Proteomes" id="UP000192140">
    <property type="component" value="Unassembled WGS sequence"/>
</dbReference>
<evidence type="ECO:0000313" key="1">
    <source>
        <dbReference type="EMBL" id="CVI55594.1"/>
    </source>
</evidence>
<reference evidence="1" key="1">
    <citation type="submission" date="2016-01" db="EMBL/GenBank/DDBJ databases">
        <authorList>
            <person name="Regsiter A."/>
            <person name="william w."/>
        </authorList>
    </citation>
    <scope>NUCLEOTIDE SEQUENCE</scope>
    <source>
        <strain evidence="1">NCPPB 1641</strain>
    </source>
</reference>
<name>A0A1S7TLX1_9HYPH</name>
<comment type="caution">
    <text evidence="1">The sequence shown here is derived from an EMBL/GenBank/DDBJ whole genome shotgun (WGS) entry which is preliminary data.</text>
</comment>
<gene>
    <name evidence="1" type="ORF">AGR7A_Cc210126</name>
</gene>
<sequence length="55" mass="6345">MDGAEGTKQPGWAAVKRMTHPLFIIAGTSRPLRRSIAAELKLRETNYVRTRRCWF</sequence>
<accession>A0A1S7TLX1</accession>
<evidence type="ECO:0000313" key="2">
    <source>
        <dbReference type="Proteomes" id="UP000192140"/>
    </source>
</evidence>
<keyword evidence="2" id="KW-1185">Reference proteome</keyword>